<dbReference type="Gene3D" id="2.40.50.140">
    <property type="entry name" value="Nucleic acid-binding proteins"/>
    <property type="match status" value="1"/>
</dbReference>
<accession>A0AAV6V397</accession>
<evidence type="ECO:0000256" key="4">
    <source>
        <dbReference type="ARBA" id="ARBA00031998"/>
    </source>
</evidence>
<keyword evidence="5" id="KW-0396">Initiation factor</keyword>
<dbReference type="InterPro" id="IPR012340">
    <property type="entry name" value="NA-bd_OB-fold"/>
</dbReference>
<evidence type="ECO:0000256" key="6">
    <source>
        <dbReference type="SAM" id="MobiDB-lite"/>
    </source>
</evidence>
<evidence type="ECO:0000256" key="5">
    <source>
        <dbReference type="PROSITE-ProRule" id="PRU00181"/>
    </source>
</evidence>
<dbReference type="PANTHER" id="PTHR21641:SF0">
    <property type="entry name" value="RNA-BINDING PROTEIN EIF1AD-RELATED"/>
    <property type="match status" value="1"/>
</dbReference>
<dbReference type="SUPFAM" id="SSF50249">
    <property type="entry name" value="Nucleic acid-binding proteins"/>
    <property type="match status" value="1"/>
</dbReference>
<evidence type="ECO:0000313" key="9">
    <source>
        <dbReference type="EMBL" id="KAG8190361.1"/>
    </source>
</evidence>
<feature type="compositionally biased region" description="Basic and acidic residues" evidence="6">
    <location>
        <begin position="122"/>
        <end position="134"/>
    </location>
</feature>
<organism evidence="9 10">
    <name type="scientific">Oedothorax gibbosus</name>
    <dbReference type="NCBI Taxonomy" id="931172"/>
    <lineage>
        <taxon>Eukaryota</taxon>
        <taxon>Metazoa</taxon>
        <taxon>Ecdysozoa</taxon>
        <taxon>Arthropoda</taxon>
        <taxon>Chelicerata</taxon>
        <taxon>Arachnida</taxon>
        <taxon>Araneae</taxon>
        <taxon>Araneomorphae</taxon>
        <taxon>Entelegynae</taxon>
        <taxon>Araneoidea</taxon>
        <taxon>Linyphiidae</taxon>
        <taxon>Erigoninae</taxon>
        <taxon>Oedothorax</taxon>
    </lineage>
</organism>
<dbReference type="InterPro" id="IPR039294">
    <property type="entry name" value="EIF1AD"/>
</dbReference>
<proteinExistence type="inferred from homology"/>
<evidence type="ECO:0000313" key="10">
    <source>
        <dbReference type="Proteomes" id="UP000827092"/>
    </source>
</evidence>
<dbReference type="Proteomes" id="UP000827092">
    <property type="component" value="Unassembled WGS sequence"/>
</dbReference>
<keyword evidence="10" id="KW-1185">Reference proteome</keyword>
<dbReference type="CDD" id="cd05792">
    <property type="entry name" value="S1_eIF1AD_like"/>
    <property type="match status" value="1"/>
</dbReference>
<dbReference type="InterPro" id="IPR006196">
    <property type="entry name" value="RNA-binding_domain_S1_IF1"/>
</dbReference>
<evidence type="ECO:0000259" key="8">
    <source>
        <dbReference type="PROSITE" id="PS50835"/>
    </source>
</evidence>
<dbReference type="AlphaFoldDB" id="A0AAV6V397"/>
<dbReference type="EMBL" id="JAFNEN010000185">
    <property type="protein sequence ID" value="KAG8190361.1"/>
    <property type="molecule type" value="Genomic_DNA"/>
</dbReference>
<dbReference type="GO" id="GO:0003743">
    <property type="term" value="F:translation initiation factor activity"/>
    <property type="evidence" value="ECO:0007669"/>
    <property type="project" value="UniProtKB-UniRule"/>
</dbReference>
<comment type="similarity">
    <text evidence="1">Belongs to the EIF1AD family.</text>
</comment>
<dbReference type="GO" id="GO:0003723">
    <property type="term" value="F:RNA binding"/>
    <property type="evidence" value="ECO:0007669"/>
    <property type="project" value="UniProtKB-KW"/>
</dbReference>
<evidence type="ECO:0000259" key="7">
    <source>
        <dbReference type="PROSITE" id="PS50832"/>
    </source>
</evidence>
<dbReference type="PANTHER" id="PTHR21641">
    <property type="entry name" value="TRANSLATION INITIATION FACTOR-RELATED"/>
    <property type="match status" value="1"/>
</dbReference>
<dbReference type="PROSITE" id="PS50835">
    <property type="entry name" value="IG_LIKE"/>
    <property type="match status" value="1"/>
</dbReference>
<evidence type="ECO:0000256" key="2">
    <source>
        <dbReference type="ARBA" id="ARBA00020989"/>
    </source>
</evidence>
<protein>
    <recommendedName>
        <fullName evidence="2">Probable RNA-binding protein EIF1AD</fullName>
    </recommendedName>
    <alternativeName>
        <fullName evidence="4">Eukaryotic translation initiation factor 1A domain-containing protein</fullName>
    </alternativeName>
</protein>
<evidence type="ECO:0000256" key="1">
    <source>
        <dbReference type="ARBA" id="ARBA00007340"/>
    </source>
</evidence>
<dbReference type="InterPro" id="IPR001253">
    <property type="entry name" value="TIF_eIF-1A"/>
</dbReference>
<dbReference type="InterPro" id="IPR007110">
    <property type="entry name" value="Ig-like_dom"/>
</dbReference>
<dbReference type="Pfam" id="PF01176">
    <property type="entry name" value="eIF-1a"/>
    <property type="match status" value="1"/>
</dbReference>
<dbReference type="SMART" id="SM00652">
    <property type="entry name" value="eIF1a"/>
    <property type="match status" value="1"/>
</dbReference>
<dbReference type="PROSITE" id="PS50832">
    <property type="entry name" value="S1_IF1_TYPE"/>
    <property type="match status" value="1"/>
</dbReference>
<reference evidence="9 10" key="1">
    <citation type="journal article" date="2022" name="Nat. Ecol. Evol.">
        <title>A masculinizing supergene underlies an exaggerated male reproductive morph in a spider.</title>
        <authorList>
            <person name="Hendrickx F."/>
            <person name="De Corte Z."/>
            <person name="Sonet G."/>
            <person name="Van Belleghem S.M."/>
            <person name="Kostlbacher S."/>
            <person name="Vangestel C."/>
        </authorList>
    </citation>
    <scope>NUCLEOTIDE SEQUENCE [LARGE SCALE GENOMIC DNA]</scope>
    <source>
        <strain evidence="9">W744_W776</strain>
    </source>
</reference>
<evidence type="ECO:0000256" key="3">
    <source>
        <dbReference type="ARBA" id="ARBA00022884"/>
    </source>
</evidence>
<dbReference type="GO" id="GO:0005634">
    <property type="term" value="C:nucleus"/>
    <property type="evidence" value="ECO:0007669"/>
    <property type="project" value="TreeGrafter"/>
</dbReference>
<comment type="caution">
    <text evidence="9">The sequence shown here is derived from an EMBL/GenBank/DDBJ whole genome shotgun (WGS) entry which is preliminary data.</text>
</comment>
<feature type="region of interest" description="Disordered" evidence="6">
    <location>
        <begin position="122"/>
        <end position="164"/>
    </location>
</feature>
<gene>
    <name evidence="9" type="ORF">JTE90_022008</name>
</gene>
<keyword evidence="5" id="KW-0648">Protein biosynthesis</keyword>
<name>A0AAV6V397_9ARAC</name>
<feature type="domain" description="Ig-like" evidence="8">
    <location>
        <begin position="147"/>
        <end position="186"/>
    </location>
</feature>
<sequence>MHHTLCFNHCFTFKVMSRTTKKKFVAEEVMNSYDLPTEQQQIVKVVRSCGNNLHEVVTSEGKQFLASMPPKFRKHIWIKRGDFIIVDPIEEGVKVQGEISRILLKEQIKYFKEQGVWPKGFTDEASERRDKASNSDEDDLFVNTNRPHVDYSSSSSSSEDEEGTLALQLKCSASTNHKESSPEIGWQHECCPWTELHFFPLDVFDGHGLVKLDGRQKISSHRPQAVMQEPIDTDIGSGWHTDL</sequence>
<keyword evidence="3" id="KW-0694">RNA-binding</keyword>
<feature type="domain" description="S1-like" evidence="7">
    <location>
        <begin position="20"/>
        <end position="107"/>
    </location>
</feature>